<keyword evidence="2" id="KW-1185">Reference proteome</keyword>
<protein>
    <submittedName>
        <fullName evidence="1">Uncharacterized protein</fullName>
    </submittedName>
</protein>
<evidence type="ECO:0000313" key="2">
    <source>
        <dbReference type="Proteomes" id="UP000053989"/>
    </source>
</evidence>
<dbReference type="EMBL" id="KN822020">
    <property type="protein sequence ID" value="KIM65832.1"/>
    <property type="molecule type" value="Genomic_DNA"/>
</dbReference>
<name>A0A0C3ALK6_9AGAM</name>
<dbReference type="AlphaFoldDB" id="A0A0C3ALK6"/>
<proteinExistence type="predicted"/>
<accession>A0A0C3ALK6</accession>
<reference evidence="2" key="2">
    <citation type="submission" date="2015-01" db="EMBL/GenBank/DDBJ databases">
        <title>Evolutionary Origins and Diversification of the Mycorrhizal Mutualists.</title>
        <authorList>
            <consortium name="DOE Joint Genome Institute"/>
            <consortium name="Mycorrhizal Genomics Consortium"/>
            <person name="Kohler A."/>
            <person name="Kuo A."/>
            <person name="Nagy L.G."/>
            <person name="Floudas D."/>
            <person name="Copeland A."/>
            <person name="Barry K.W."/>
            <person name="Cichocki N."/>
            <person name="Veneault-Fourrey C."/>
            <person name="LaButti K."/>
            <person name="Lindquist E.A."/>
            <person name="Lipzen A."/>
            <person name="Lundell T."/>
            <person name="Morin E."/>
            <person name="Murat C."/>
            <person name="Riley R."/>
            <person name="Ohm R."/>
            <person name="Sun H."/>
            <person name="Tunlid A."/>
            <person name="Henrissat B."/>
            <person name="Grigoriev I.V."/>
            <person name="Hibbett D.S."/>
            <person name="Martin F."/>
        </authorList>
    </citation>
    <scope>NUCLEOTIDE SEQUENCE [LARGE SCALE GENOMIC DNA]</scope>
    <source>
        <strain evidence="2">Foug A</strain>
    </source>
</reference>
<dbReference type="HOGENOM" id="CLU_2147342_0_0_1"/>
<dbReference type="Proteomes" id="UP000053989">
    <property type="component" value="Unassembled WGS sequence"/>
</dbReference>
<gene>
    <name evidence="1" type="ORF">SCLCIDRAFT_1211830</name>
</gene>
<dbReference type="InParanoid" id="A0A0C3ALK6"/>
<sequence length="112" mass="11866">MVVVEAMLKVVIEVRGRGHHCRHIIRVDGCHSFPAAPSSHEATNELELDCRSGTGCGVVVRSGGGGGRVAMMVTWHDRGEGLSSSWVGVMLVVHRRIPALLGALDNAVRGSS</sequence>
<organism evidence="1 2">
    <name type="scientific">Scleroderma citrinum Foug A</name>
    <dbReference type="NCBI Taxonomy" id="1036808"/>
    <lineage>
        <taxon>Eukaryota</taxon>
        <taxon>Fungi</taxon>
        <taxon>Dikarya</taxon>
        <taxon>Basidiomycota</taxon>
        <taxon>Agaricomycotina</taxon>
        <taxon>Agaricomycetes</taxon>
        <taxon>Agaricomycetidae</taxon>
        <taxon>Boletales</taxon>
        <taxon>Sclerodermatineae</taxon>
        <taxon>Sclerodermataceae</taxon>
        <taxon>Scleroderma</taxon>
    </lineage>
</organism>
<evidence type="ECO:0000313" key="1">
    <source>
        <dbReference type="EMBL" id="KIM65832.1"/>
    </source>
</evidence>
<reference evidence="1 2" key="1">
    <citation type="submission" date="2014-04" db="EMBL/GenBank/DDBJ databases">
        <authorList>
            <consortium name="DOE Joint Genome Institute"/>
            <person name="Kuo A."/>
            <person name="Kohler A."/>
            <person name="Nagy L.G."/>
            <person name="Floudas D."/>
            <person name="Copeland A."/>
            <person name="Barry K.W."/>
            <person name="Cichocki N."/>
            <person name="Veneault-Fourrey C."/>
            <person name="LaButti K."/>
            <person name="Lindquist E.A."/>
            <person name="Lipzen A."/>
            <person name="Lundell T."/>
            <person name="Morin E."/>
            <person name="Murat C."/>
            <person name="Sun H."/>
            <person name="Tunlid A."/>
            <person name="Henrissat B."/>
            <person name="Grigoriev I.V."/>
            <person name="Hibbett D.S."/>
            <person name="Martin F."/>
            <person name="Nordberg H.P."/>
            <person name="Cantor M.N."/>
            <person name="Hua S.X."/>
        </authorList>
    </citation>
    <scope>NUCLEOTIDE SEQUENCE [LARGE SCALE GENOMIC DNA]</scope>
    <source>
        <strain evidence="1 2">Foug A</strain>
    </source>
</reference>